<dbReference type="RefSeq" id="WP_087621250.1">
    <property type="nucleotide sequence ID" value="NZ_NEXX01000005.1"/>
</dbReference>
<dbReference type="Proteomes" id="UP000196536">
    <property type="component" value="Unassembled WGS sequence"/>
</dbReference>
<organism evidence="1 2">
    <name type="scientific">Acinetobacter populi</name>
    <dbReference type="NCBI Taxonomy" id="1582270"/>
    <lineage>
        <taxon>Bacteria</taxon>
        <taxon>Pseudomonadati</taxon>
        <taxon>Pseudomonadota</taxon>
        <taxon>Gammaproteobacteria</taxon>
        <taxon>Moraxellales</taxon>
        <taxon>Moraxellaceae</taxon>
        <taxon>Acinetobacter</taxon>
    </lineage>
</organism>
<dbReference type="InterPro" id="IPR011486">
    <property type="entry name" value="BBP2"/>
</dbReference>
<gene>
    <name evidence="1" type="ORF">CAP51_13300</name>
</gene>
<protein>
    <recommendedName>
        <fullName evidence="3">Porin</fullName>
    </recommendedName>
</protein>
<sequence>MKHTLLTLGVIAAPFLLYGVPSYADENLAQGWLFHSDATKGENITITGWAQASVADSNHGKQLAPATVFRHSDGFTLDQMGIMVEKKIKSNLISRVGPIPVEMPKDFDWGFNITAMYGADNFFFRTYGLDDDWSINKLGNFDRTDYYTTLTQAYLDFYLPYFNGSNLTIGLFHSPLGHEIGFALPSPAPANFYTHTYSFVHGPAKHTGVLWSSHLLNNPTTSKLSYELGLVRGYNNWQDIHNNWSLIANLRWRSADFKTWVDFENIYGNSTDDSVTSCLCGSPIPTSSALASDSSLKRFQSYLTISHDIDEKNSLAMEASYGYQEKSLFADILNQIPSTSLSNGGVDASWSGVNLSYKHKFNTQLSTSLRGEYFDTDGVNVMLPYAGKYKALTSNIAWSPVPYLRLRPEIRYDWYTGKAKPFGADKDTPPPLTQGQYDNQFSYSVDLTFFF</sequence>
<evidence type="ECO:0000313" key="1">
    <source>
        <dbReference type="EMBL" id="OUY06245.1"/>
    </source>
</evidence>
<dbReference type="SUPFAM" id="SSF56935">
    <property type="entry name" value="Porins"/>
    <property type="match status" value="1"/>
</dbReference>
<name>A0A1Z9YVL9_9GAMM</name>
<comment type="caution">
    <text evidence="1">The sequence shown here is derived from an EMBL/GenBank/DDBJ whole genome shotgun (WGS) entry which is preliminary data.</text>
</comment>
<reference evidence="1 2" key="1">
    <citation type="submission" date="2017-05" db="EMBL/GenBank/DDBJ databases">
        <title>Acinetobacter populi ANC 5415 (= PBJ7), whole genome shotgun sequencing project.</title>
        <authorList>
            <person name="Nemec A."/>
            <person name="Radolfova-Krizova L."/>
        </authorList>
    </citation>
    <scope>NUCLEOTIDE SEQUENCE [LARGE SCALE GENOMIC DNA]</scope>
    <source>
        <strain evidence="1 2">PBJ7</strain>
    </source>
</reference>
<dbReference type="EMBL" id="NEXX01000005">
    <property type="protein sequence ID" value="OUY06245.1"/>
    <property type="molecule type" value="Genomic_DNA"/>
</dbReference>
<evidence type="ECO:0008006" key="3">
    <source>
        <dbReference type="Google" id="ProtNLM"/>
    </source>
</evidence>
<dbReference type="OrthoDB" id="9775763at2"/>
<dbReference type="AlphaFoldDB" id="A0A1Z9YVL9"/>
<dbReference type="Pfam" id="PF07642">
    <property type="entry name" value="BBP2"/>
    <property type="match status" value="1"/>
</dbReference>
<accession>A0A1Z9YVL9</accession>
<proteinExistence type="predicted"/>
<evidence type="ECO:0000313" key="2">
    <source>
        <dbReference type="Proteomes" id="UP000196536"/>
    </source>
</evidence>
<keyword evidence="2" id="KW-1185">Reference proteome</keyword>